<organism evidence="1 2">
    <name type="scientific">Helicobacter canadensis MIT 98-5491</name>
    <dbReference type="NCBI Taxonomy" id="537970"/>
    <lineage>
        <taxon>Bacteria</taxon>
        <taxon>Pseudomonadati</taxon>
        <taxon>Campylobacterota</taxon>
        <taxon>Epsilonproteobacteria</taxon>
        <taxon>Campylobacterales</taxon>
        <taxon>Helicobacteraceae</taxon>
        <taxon>Helicobacter</taxon>
    </lineage>
</organism>
<dbReference type="HOGENOM" id="CLU_519504_0_0_7"/>
<protein>
    <recommendedName>
        <fullName evidence="3">CDP-Glycerol:Poly(Glycerophosphate) glycerophosphotransferase</fullName>
    </recommendedName>
</protein>
<dbReference type="RefSeq" id="WP_006655351.1">
    <property type="nucleotide sequence ID" value="NZ_CM000776.2"/>
</dbReference>
<dbReference type="Gene3D" id="3.40.50.12580">
    <property type="match status" value="1"/>
</dbReference>
<evidence type="ECO:0000313" key="2">
    <source>
        <dbReference type="Proteomes" id="UP000007032"/>
    </source>
</evidence>
<evidence type="ECO:0008006" key="3">
    <source>
        <dbReference type="Google" id="ProtNLM"/>
    </source>
</evidence>
<evidence type="ECO:0000313" key="1">
    <source>
        <dbReference type="EMBL" id="EES89370.1"/>
    </source>
</evidence>
<dbReference type="EMBL" id="CM000776">
    <property type="protein sequence ID" value="EES89370.1"/>
    <property type="molecule type" value="Genomic_DNA"/>
</dbReference>
<dbReference type="OrthoDB" id="5319331at2"/>
<dbReference type="Proteomes" id="UP000007032">
    <property type="component" value="Chromosome"/>
</dbReference>
<proteinExistence type="predicted"/>
<name>C5ZZB2_9HELI</name>
<keyword evidence="2" id="KW-1185">Reference proteome</keyword>
<dbReference type="AlphaFoldDB" id="C5ZZB2"/>
<accession>C5ZZB2</accession>
<gene>
    <name evidence="1" type="ORF">HCAN_0655</name>
</gene>
<dbReference type="STRING" id="537970.HCAN_0655"/>
<dbReference type="InterPro" id="IPR043148">
    <property type="entry name" value="TagF_C"/>
</dbReference>
<sequence>MEYLSKYEKIQLQEYCYIYPNGGCAERLLKILREIYREVQFVGIDDKEEASSLERYAKEIRQSEKYVLLMGGDVYEELEEKCRKAGIQRLIDGREFVAYLLCKNILELSVGGGAKFELLDNRILHIYEDEWIKHYYYFYDLFTYYCSKIALEELRQCVLQYCQVTQNNLEKSGYSLELQKGIMFDFAPHTFEITSFILDDVKVAWYFGSMEYYSKYKDKVAKQSVLIAPWVIADYFINYEVTLRLSGGMPSLNQARRKVVGIGHSLAEAFALAPRNIKEKNLRQYVYYYFSPFSHYCAMDRESYNAFMKIFKENSLEIEVCKSGSPRLDHKIQLQSPPRSLVKQFLFIPRLMKAEELKEAILFLLNNNKKVMFRPHPALRNYVEYMESGDPYKILDEFKEYSNFSFDLSENLSYELLMESIVIADNSSVSYSTPLSVCKPVILYALPKKEFDLRIENFGVSFTNPKLHRVALDLETFKKVALQLELDLKTKGKQILEELKQYQKEEVYHLGESSKWIASFLENL</sequence>
<reference evidence="1 2" key="1">
    <citation type="journal article" date="2009" name="J. Bacteriol.">
        <title>Genome sequence of the emerging pathogen Helicobacter canadensis.</title>
        <authorList>
            <person name="Loman N.J."/>
            <person name="Snyder L.A."/>
            <person name="Linton J.D."/>
            <person name="Langdon R."/>
            <person name="Lawson A.J."/>
            <person name="Weinstock G.M."/>
            <person name="Wren B.W."/>
            <person name="Pallen M.J."/>
        </authorList>
    </citation>
    <scope>NUCLEOTIDE SEQUENCE [LARGE SCALE GENOMIC DNA]</scope>
    <source>
        <strain evidence="1 2">MIT 98-5491</strain>
    </source>
</reference>